<proteinExistence type="inferred from homology"/>
<keyword evidence="7 8" id="KW-0173">Coenzyme A biosynthesis</keyword>
<dbReference type="Pfam" id="PF01121">
    <property type="entry name" value="CoaE"/>
    <property type="match status" value="1"/>
</dbReference>
<dbReference type="InterPro" id="IPR027417">
    <property type="entry name" value="P-loop_NTPase"/>
</dbReference>
<dbReference type="RefSeq" id="WP_045922433.1">
    <property type="nucleotide sequence ID" value="NZ_JBHTHW010000003.1"/>
</dbReference>
<dbReference type="Proteomes" id="UP000033695">
    <property type="component" value="Unassembled WGS sequence"/>
</dbReference>
<keyword evidence="4 8" id="KW-0547">Nucleotide-binding</keyword>
<comment type="similarity">
    <text evidence="1 8">Belongs to the CoaE family.</text>
</comment>
<evidence type="ECO:0000256" key="1">
    <source>
        <dbReference type="ARBA" id="ARBA00009018"/>
    </source>
</evidence>
<keyword evidence="3 8" id="KW-0808">Transferase</keyword>
<reference evidence="10 11" key="1">
    <citation type="submission" date="2014-12" db="EMBL/GenBank/DDBJ databases">
        <title>Comparative genomics of the lactic acid bacteria isolated from the honey bee gut.</title>
        <authorList>
            <person name="Ellegaard K.M."/>
            <person name="Tamarit D."/>
            <person name="Javelind E."/>
            <person name="Olofsson T."/>
            <person name="Andersson S.G."/>
            <person name="Vasquez A."/>
        </authorList>
    </citation>
    <scope>NUCLEOTIDE SEQUENCE [LARGE SCALE GENOMIC DNA]</scope>
    <source>
        <strain evidence="10 11">Hon2</strain>
    </source>
</reference>
<comment type="pathway">
    <text evidence="8">Cofactor biosynthesis; coenzyme A biosynthesis; CoA from (R)-pantothenate: step 5/5.</text>
</comment>
<dbReference type="CDD" id="cd02022">
    <property type="entry name" value="DPCK"/>
    <property type="match status" value="1"/>
</dbReference>
<evidence type="ECO:0000313" key="11">
    <source>
        <dbReference type="Proteomes" id="UP000033695"/>
    </source>
</evidence>
<keyword evidence="5 8" id="KW-0418">Kinase</keyword>
<dbReference type="GO" id="GO:0004140">
    <property type="term" value="F:dephospho-CoA kinase activity"/>
    <property type="evidence" value="ECO:0007669"/>
    <property type="project" value="UniProtKB-UniRule"/>
</dbReference>
<dbReference type="PANTHER" id="PTHR10695:SF46">
    <property type="entry name" value="BIFUNCTIONAL COENZYME A SYNTHASE-RELATED"/>
    <property type="match status" value="1"/>
</dbReference>
<dbReference type="PANTHER" id="PTHR10695">
    <property type="entry name" value="DEPHOSPHO-COA KINASE-RELATED"/>
    <property type="match status" value="1"/>
</dbReference>
<dbReference type="Gene3D" id="3.40.50.300">
    <property type="entry name" value="P-loop containing nucleotide triphosphate hydrolases"/>
    <property type="match status" value="1"/>
</dbReference>
<evidence type="ECO:0000256" key="9">
    <source>
        <dbReference type="NCBIfam" id="TIGR00152"/>
    </source>
</evidence>
<dbReference type="OrthoDB" id="9812943at2"/>
<keyword evidence="6 8" id="KW-0067">ATP-binding</keyword>
<dbReference type="EC" id="2.7.1.24" evidence="8 9"/>
<comment type="function">
    <text evidence="8">Catalyzes the phosphorylation of the 3'-hydroxyl group of dephosphocoenzyme A to form coenzyme A.</text>
</comment>
<evidence type="ECO:0000256" key="5">
    <source>
        <dbReference type="ARBA" id="ARBA00022777"/>
    </source>
</evidence>
<keyword evidence="2 8" id="KW-0963">Cytoplasm</keyword>
<dbReference type="PROSITE" id="PS51219">
    <property type="entry name" value="DPCK"/>
    <property type="match status" value="1"/>
</dbReference>
<dbReference type="HOGENOM" id="CLU_057180_0_0_9"/>
<dbReference type="GO" id="GO:0005737">
    <property type="term" value="C:cytoplasm"/>
    <property type="evidence" value="ECO:0007669"/>
    <property type="project" value="UniProtKB-SubCell"/>
</dbReference>
<evidence type="ECO:0000256" key="2">
    <source>
        <dbReference type="ARBA" id="ARBA00022490"/>
    </source>
</evidence>
<evidence type="ECO:0000256" key="3">
    <source>
        <dbReference type="ARBA" id="ARBA00022679"/>
    </source>
</evidence>
<dbReference type="HAMAP" id="MF_00376">
    <property type="entry name" value="Dephospho_CoA_kinase"/>
    <property type="match status" value="1"/>
</dbReference>
<evidence type="ECO:0000256" key="6">
    <source>
        <dbReference type="ARBA" id="ARBA00022840"/>
    </source>
</evidence>
<evidence type="ECO:0000256" key="7">
    <source>
        <dbReference type="ARBA" id="ARBA00022993"/>
    </source>
</evidence>
<gene>
    <name evidence="8 10" type="primary">coaE</name>
    <name evidence="10" type="ORF">JG29_05750</name>
</gene>
<dbReference type="GO" id="GO:0015937">
    <property type="term" value="P:coenzyme A biosynthetic process"/>
    <property type="evidence" value="ECO:0007669"/>
    <property type="project" value="UniProtKB-UniRule"/>
</dbReference>
<dbReference type="GO" id="GO:0005524">
    <property type="term" value="F:ATP binding"/>
    <property type="evidence" value="ECO:0007669"/>
    <property type="project" value="UniProtKB-UniRule"/>
</dbReference>
<comment type="caution">
    <text evidence="10">The sequence shown here is derived from an EMBL/GenBank/DDBJ whole genome shotgun (WGS) entry which is preliminary data.</text>
</comment>
<comment type="subcellular location">
    <subcellularLocation>
        <location evidence="8">Cytoplasm</location>
    </subcellularLocation>
</comment>
<name>A0A0F4KRV0_9LACO</name>
<evidence type="ECO:0000256" key="4">
    <source>
        <dbReference type="ARBA" id="ARBA00022741"/>
    </source>
</evidence>
<organism evidence="10 11">
    <name type="scientific">Bombilactobacillus mellis</name>
    <dbReference type="NCBI Taxonomy" id="1218508"/>
    <lineage>
        <taxon>Bacteria</taxon>
        <taxon>Bacillati</taxon>
        <taxon>Bacillota</taxon>
        <taxon>Bacilli</taxon>
        <taxon>Lactobacillales</taxon>
        <taxon>Lactobacillaceae</taxon>
        <taxon>Bombilactobacillus</taxon>
    </lineage>
</organism>
<dbReference type="NCBIfam" id="TIGR00152">
    <property type="entry name" value="dephospho-CoA kinase"/>
    <property type="match status" value="1"/>
</dbReference>
<keyword evidence="11" id="KW-1185">Reference proteome</keyword>
<sequence length="196" mass="22413">MRKAIGITGGIATGKSTVTKILQQQGFTIVDADHIARMVVLPQTEGWQKIVNCFGTRILQEDGQLNRPYLGQIVFNNPHYLDQLNQILQPLIRQRLTDLIKKVSDNGVPVFFEIPLLFEQHYQQLLDQIILVYAAPSVQLQRLQTRNHLTLAAAQQRIASQMSLSQKSRWADFIIDNNGDLHYLQKQIDQMLELLI</sequence>
<accession>A0A0F4KRV0</accession>
<dbReference type="InterPro" id="IPR001977">
    <property type="entry name" value="Depp_CoAkinase"/>
</dbReference>
<dbReference type="STRING" id="1218508.JG29_05750"/>
<dbReference type="PATRIC" id="fig|1218508.4.peg.590"/>
<feature type="binding site" evidence="8">
    <location>
        <begin position="12"/>
        <end position="17"/>
    </location>
    <ligand>
        <name>ATP</name>
        <dbReference type="ChEBI" id="CHEBI:30616"/>
    </ligand>
</feature>
<comment type="catalytic activity">
    <reaction evidence="8">
        <text>3'-dephospho-CoA + ATP = ADP + CoA + H(+)</text>
        <dbReference type="Rhea" id="RHEA:18245"/>
        <dbReference type="ChEBI" id="CHEBI:15378"/>
        <dbReference type="ChEBI" id="CHEBI:30616"/>
        <dbReference type="ChEBI" id="CHEBI:57287"/>
        <dbReference type="ChEBI" id="CHEBI:57328"/>
        <dbReference type="ChEBI" id="CHEBI:456216"/>
        <dbReference type="EC" id="2.7.1.24"/>
    </reaction>
</comment>
<dbReference type="SUPFAM" id="SSF52540">
    <property type="entry name" value="P-loop containing nucleoside triphosphate hydrolases"/>
    <property type="match status" value="1"/>
</dbReference>
<dbReference type="AlphaFoldDB" id="A0A0F4KRV0"/>
<evidence type="ECO:0000313" key="10">
    <source>
        <dbReference type="EMBL" id="KJY49125.1"/>
    </source>
</evidence>
<dbReference type="EMBL" id="JXBZ01000005">
    <property type="protein sequence ID" value="KJY49125.1"/>
    <property type="molecule type" value="Genomic_DNA"/>
</dbReference>
<dbReference type="FunFam" id="3.40.50.300:FF:000991">
    <property type="entry name" value="Dephospho-CoA kinase"/>
    <property type="match status" value="1"/>
</dbReference>
<dbReference type="UniPathway" id="UPA00241">
    <property type="reaction ID" value="UER00356"/>
</dbReference>
<protein>
    <recommendedName>
        <fullName evidence="8 9">Dephospho-CoA kinase</fullName>
        <ecNumber evidence="8 9">2.7.1.24</ecNumber>
    </recommendedName>
    <alternativeName>
        <fullName evidence="8">Dephosphocoenzyme A kinase</fullName>
    </alternativeName>
</protein>
<evidence type="ECO:0000256" key="8">
    <source>
        <dbReference type="HAMAP-Rule" id="MF_00376"/>
    </source>
</evidence>